<evidence type="ECO:0000259" key="2">
    <source>
        <dbReference type="PROSITE" id="PS51762"/>
    </source>
</evidence>
<dbReference type="InterPro" id="IPR000757">
    <property type="entry name" value="Beta-glucanase-like"/>
</dbReference>
<organism evidence="3 4">
    <name type="scientific">Hebeloma cylindrosporum</name>
    <dbReference type="NCBI Taxonomy" id="76867"/>
    <lineage>
        <taxon>Eukaryota</taxon>
        <taxon>Fungi</taxon>
        <taxon>Dikarya</taxon>
        <taxon>Basidiomycota</taxon>
        <taxon>Agaricomycotina</taxon>
        <taxon>Agaricomycetes</taxon>
        <taxon>Agaricomycetidae</taxon>
        <taxon>Agaricales</taxon>
        <taxon>Agaricineae</taxon>
        <taxon>Hymenogastraceae</taxon>
        <taxon>Hebeloma</taxon>
    </lineage>
</organism>
<dbReference type="EMBL" id="KN831803">
    <property type="protein sequence ID" value="KIM36640.1"/>
    <property type="molecule type" value="Genomic_DNA"/>
</dbReference>
<keyword evidence="3" id="KW-0378">Hydrolase</keyword>
<keyword evidence="4" id="KW-1185">Reference proteome</keyword>
<reference evidence="3 4" key="1">
    <citation type="submission" date="2014-04" db="EMBL/GenBank/DDBJ databases">
        <authorList>
            <consortium name="DOE Joint Genome Institute"/>
            <person name="Kuo A."/>
            <person name="Gay G."/>
            <person name="Dore J."/>
            <person name="Kohler A."/>
            <person name="Nagy L.G."/>
            <person name="Floudas D."/>
            <person name="Copeland A."/>
            <person name="Barry K.W."/>
            <person name="Cichocki N."/>
            <person name="Veneault-Fourrey C."/>
            <person name="LaButti K."/>
            <person name="Lindquist E.A."/>
            <person name="Lipzen A."/>
            <person name="Lundell T."/>
            <person name="Morin E."/>
            <person name="Murat C."/>
            <person name="Sun H."/>
            <person name="Tunlid A."/>
            <person name="Henrissat B."/>
            <person name="Grigoriev I.V."/>
            <person name="Hibbett D.S."/>
            <person name="Martin F."/>
            <person name="Nordberg H.P."/>
            <person name="Cantor M.N."/>
            <person name="Hua S.X."/>
        </authorList>
    </citation>
    <scope>NUCLEOTIDE SEQUENCE [LARGE SCALE GENOMIC DNA]</scope>
    <source>
        <strain evidence="4">h7</strain>
    </source>
</reference>
<feature type="signal peptide" evidence="1">
    <location>
        <begin position="1"/>
        <end position="26"/>
    </location>
</feature>
<gene>
    <name evidence="3" type="ORF">M413DRAFT_448985</name>
</gene>
<dbReference type="CDD" id="cd02181">
    <property type="entry name" value="GH16_fungal_Lam16A_glucanase"/>
    <property type="match status" value="1"/>
</dbReference>
<dbReference type="PANTHER" id="PTHR10963">
    <property type="entry name" value="GLYCOSYL HYDROLASE-RELATED"/>
    <property type="match status" value="1"/>
</dbReference>
<reference evidence="4" key="2">
    <citation type="submission" date="2015-01" db="EMBL/GenBank/DDBJ databases">
        <title>Evolutionary Origins and Diversification of the Mycorrhizal Mutualists.</title>
        <authorList>
            <consortium name="DOE Joint Genome Institute"/>
            <consortium name="Mycorrhizal Genomics Consortium"/>
            <person name="Kohler A."/>
            <person name="Kuo A."/>
            <person name="Nagy L.G."/>
            <person name="Floudas D."/>
            <person name="Copeland A."/>
            <person name="Barry K.W."/>
            <person name="Cichocki N."/>
            <person name="Veneault-Fourrey C."/>
            <person name="LaButti K."/>
            <person name="Lindquist E.A."/>
            <person name="Lipzen A."/>
            <person name="Lundell T."/>
            <person name="Morin E."/>
            <person name="Murat C."/>
            <person name="Riley R."/>
            <person name="Ohm R."/>
            <person name="Sun H."/>
            <person name="Tunlid A."/>
            <person name="Henrissat B."/>
            <person name="Grigoriev I.V."/>
            <person name="Hibbett D.S."/>
            <person name="Martin F."/>
        </authorList>
    </citation>
    <scope>NUCLEOTIDE SEQUENCE [LARGE SCALE GENOMIC DNA]</scope>
    <source>
        <strain evidence="4">h7</strain>
    </source>
</reference>
<dbReference type="GO" id="GO:0004553">
    <property type="term" value="F:hydrolase activity, hydrolyzing O-glycosyl compounds"/>
    <property type="evidence" value="ECO:0007669"/>
    <property type="project" value="InterPro"/>
</dbReference>
<feature type="chain" id="PRO_5002161937" evidence="1">
    <location>
        <begin position="27"/>
        <end position="387"/>
    </location>
</feature>
<dbReference type="FunFam" id="2.60.120.200:FF:000179">
    <property type="entry name" value="Unplaced genomic scaffold supercont1.19, whole genome shotgun sequence"/>
    <property type="match status" value="1"/>
</dbReference>
<dbReference type="SUPFAM" id="SSF49899">
    <property type="entry name" value="Concanavalin A-like lectins/glucanases"/>
    <property type="match status" value="1"/>
</dbReference>
<keyword evidence="1" id="KW-0732">Signal</keyword>
<evidence type="ECO:0000256" key="1">
    <source>
        <dbReference type="SAM" id="SignalP"/>
    </source>
</evidence>
<dbReference type="GO" id="GO:0009251">
    <property type="term" value="P:glucan catabolic process"/>
    <property type="evidence" value="ECO:0007669"/>
    <property type="project" value="TreeGrafter"/>
</dbReference>
<evidence type="ECO:0000313" key="4">
    <source>
        <dbReference type="Proteomes" id="UP000053424"/>
    </source>
</evidence>
<dbReference type="PANTHER" id="PTHR10963:SF24">
    <property type="entry name" value="GLYCOSIDASE C21B10.07-RELATED"/>
    <property type="match status" value="1"/>
</dbReference>
<dbReference type="Pfam" id="PF26113">
    <property type="entry name" value="GH16_XgeA"/>
    <property type="match status" value="1"/>
</dbReference>
<accession>A0A0C3BIY1</accession>
<dbReference type="HOGENOM" id="CLU_016972_2_1_1"/>
<dbReference type="InterPro" id="IPR050546">
    <property type="entry name" value="Glycosyl_Hydrlase_16"/>
</dbReference>
<dbReference type="InterPro" id="IPR013320">
    <property type="entry name" value="ConA-like_dom_sf"/>
</dbReference>
<dbReference type="PROSITE" id="PS51762">
    <property type="entry name" value="GH16_2"/>
    <property type="match status" value="1"/>
</dbReference>
<proteinExistence type="predicted"/>
<evidence type="ECO:0000313" key="3">
    <source>
        <dbReference type="EMBL" id="KIM36640.1"/>
    </source>
</evidence>
<dbReference type="Proteomes" id="UP000053424">
    <property type="component" value="Unassembled WGS sequence"/>
</dbReference>
<name>A0A0C3BIY1_HEBCY</name>
<dbReference type="AlphaFoldDB" id="A0A0C3BIY1"/>
<sequence length="387" mass="41154">MPTTSSLLPVLFFLASLGPLLSTVQAASFSVVQDFSGSTFFDKWDFFGNYDNLTGGAVVWPDKADTLAQGLAFINSAGNAVIKVDNTTTVLYPNKRNSTRITTQQAFGVGSIFVADIVHMPYGCSVWPAFWTKGINWPQDGEIDILEGVNLDTQNQMALHTRAGCSHPAPASGAQTGTMGPTDCSQDAGCTVIDTRNNSFGQNFDQNGGGIYAAQFDTSGIFIWFFPRNQIPQSLLSATSTSSIDSLTDWGTPAASYPSSSSCDIPTYFDAQSLVIDIDLCGDFAGASNIYLPQCASQGPQKLCYPDNVIGPGSQYDNAYFEFKYVRVYGNGNSTVIGGTSTTGSAATSSGTASSHSSSGVRNIESLWLVSWMWAVAAVMGMASILY</sequence>
<dbReference type="Gene3D" id="2.60.120.200">
    <property type="match status" value="1"/>
</dbReference>
<protein>
    <submittedName>
        <fullName evidence="3">Glycoside hydrolase family 16 protein</fullName>
    </submittedName>
</protein>
<dbReference type="OrthoDB" id="192832at2759"/>
<feature type="domain" description="GH16" evidence="2">
    <location>
        <begin position="3"/>
        <end position="274"/>
    </location>
</feature>
<dbReference type="STRING" id="686832.A0A0C3BIY1"/>